<dbReference type="InterPro" id="IPR043137">
    <property type="entry name" value="GGT_ssub_C"/>
</dbReference>
<dbReference type="PROSITE" id="PS51318">
    <property type="entry name" value="TAT"/>
    <property type="match status" value="1"/>
</dbReference>
<dbReference type="KEGG" id="cuh:BJN34_04400"/>
<feature type="region of interest" description="Disordered" evidence="1">
    <location>
        <begin position="554"/>
        <end position="577"/>
    </location>
</feature>
<dbReference type="OrthoDB" id="5297205at2"/>
<dbReference type="RefSeq" id="WP_078195536.1">
    <property type="nucleotide sequence ID" value="NZ_CP017757.2"/>
</dbReference>
<feature type="compositionally biased region" description="Basic and acidic residues" evidence="1">
    <location>
        <begin position="566"/>
        <end position="577"/>
    </location>
</feature>
<dbReference type="Pfam" id="PF01019">
    <property type="entry name" value="G_glu_transpept"/>
    <property type="match status" value="1"/>
</dbReference>
<dbReference type="GO" id="GO:0016740">
    <property type="term" value="F:transferase activity"/>
    <property type="evidence" value="ECO:0007669"/>
    <property type="project" value="UniProtKB-KW"/>
</dbReference>
<evidence type="ECO:0000256" key="1">
    <source>
        <dbReference type="SAM" id="MobiDB-lite"/>
    </source>
</evidence>
<dbReference type="InterPro" id="IPR052896">
    <property type="entry name" value="GGT-like_enzyme"/>
</dbReference>
<protein>
    <submittedName>
        <fullName evidence="2">Gamma-glutamyltransferase</fullName>
    </submittedName>
</protein>
<gene>
    <name evidence="2" type="ORF">BJN34_04400</name>
</gene>
<evidence type="ECO:0000313" key="2">
    <source>
        <dbReference type="EMBL" id="AQV93137.1"/>
    </source>
</evidence>
<reference evidence="3" key="1">
    <citation type="submission" date="2017-02" db="EMBL/GenBank/DDBJ databases">
        <title>Complete genome sequence of Cupriavidus necator strain NH9, a 3-chlorobenzoate degrader.</title>
        <authorList>
            <person name="Moriuchi R."/>
            <person name="Dohra H."/>
            <person name="Ogawa N."/>
        </authorList>
    </citation>
    <scope>NUCLEOTIDE SEQUENCE [LARGE SCALE GENOMIC DNA]</scope>
    <source>
        <strain evidence="3">NH9</strain>
    </source>
</reference>
<dbReference type="InterPro" id="IPR043138">
    <property type="entry name" value="GGT_lsub"/>
</dbReference>
<dbReference type="InterPro" id="IPR006311">
    <property type="entry name" value="TAT_signal"/>
</dbReference>
<dbReference type="InterPro" id="IPR029055">
    <property type="entry name" value="Ntn_hydrolases_N"/>
</dbReference>
<dbReference type="Gene3D" id="1.10.246.130">
    <property type="match status" value="1"/>
</dbReference>
<dbReference type="PRINTS" id="PR01210">
    <property type="entry name" value="GGTRANSPTASE"/>
</dbReference>
<dbReference type="PANTHER" id="PTHR43881:SF5">
    <property type="entry name" value="GAMMA-GLUTAMYLTRANSPEPTIDASE"/>
    <property type="match status" value="1"/>
</dbReference>
<dbReference type="Gene3D" id="3.60.20.40">
    <property type="match status" value="1"/>
</dbReference>
<organism evidence="2 3">
    <name type="scientific">Cupriavidus necator</name>
    <name type="common">Alcaligenes eutrophus</name>
    <name type="synonym">Ralstonia eutropha</name>
    <dbReference type="NCBI Taxonomy" id="106590"/>
    <lineage>
        <taxon>Bacteria</taxon>
        <taxon>Pseudomonadati</taxon>
        <taxon>Pseudomonadota</taxon>
        <taxon>Betaproteobacteria</taxon>
        <taxon>Burkholderiales</taxon>
        <taxon>Burkholderiaceae</taxon>
        <taxon>Cupriavidus</taxon>
    </lineage>
</organism>
<proteinExistence type="predicted"/>
<evidence type="ECO:0000313" key="3">
    <source>
        <dbReference type="Proteomes" id="UP000189627"/>
    </source>
</evidence>
<sequence>MEYLGEADPCGTATGIGTTRRAFLAGSAALAGSTVWPAVGQELAQEPAQSGRAGLAHSSAGMVTSPHGLASQAGLEVLKAGGNAIEAAIAIGAVLSVTYPHFTGLGGDAFLVVSDRGGNVRTFSGIGQAAAETSGYAGTIPLRGPAAALTAAATVAIWDRAFGFSRDQWGGTQSWSALLARATEYAANGFPVTPSQCFWQEFRSADLSGWDGFGRVFMPDGRMPRPGEMFRQPELARTLDRVATQGGREFYEGDLAGRLAAGLAKAGSPLRGRDLARCQAREEVPLRVAYRDGELLGLRPPTQGVTTLEIMGILNRFDLSGIPEGSADYYHLLVEAVKLAFLDRNRYVADPDFVDVPVDRLLSQSNLDAHARRIRMDRAMAWPHVFRPGDTVYIGAADREGRCVSMLQTVYFDWGSGLVVGDTGVLWHNRGASFSLDPASPNVLQGGKRPFHTLNPGIYLKQGKPHLLYGTQGADGQPQTLAAVLTRMIDYGMDPLTALRRPRFLLGKTFSDSRDSLKLEQDAGLPVFSELAARGHQLSPIPAQSQLAGHPGAIRIDAGGQLTGAHDPRSDGRALGV</sequence>
<dbReference type="AlphaFoldDB" id="A0A1U9UL10"/>
<dbReference type="Proteomes" id="UP000189627">
    <property type="component" value="Chromosome 1"/>
</dbReference>
<dbReference type="SUPFAM" id="SSF56235">
    <property type="entry name" value="N-terminal nucleophile aminohydrolases (Ntn hydrolases)"/>
    <property type="match status" value="1"/>
</dbReference>
<accession>A0A1U9UL10</accession>
<dbReference type="EMBL" id="CP017757">
    <property type="protein sequence ID" value="AQV93137.1"/>
    <property type="molecule type" value="Genomic_DNA"/>
</dbReference>
<keyword evidence="2" id="KW-0808">Transferase</keyword>
<dbReference type="PANTHER" id="PTHR43881">
    <property type="entry name" value="GAMMA-GLUTAMYLTRANSPEPTIDASE (AFU_ORTHOLOGUE AFUA_4G13580)"/>
    <property type="match status" value="1"/>
</dbReference>
<name>A0A1U9UL10_CUPNE</name>